<dbReference type="EMBL" id="GDID01007468">
    <property type="protein sequence ID" value="JAP89138.1"/>
    <property type="molecule type" value="Transcribed_RNA"/>
</dbReference>
<accession>A0A146JY68</accession>
<feature type="non-terminal residue" evidence="1">
    <location>
        <position position="369"/>
    </location>
</feature>
<sequence>EEQFMDFVEDVLKNDGNIETKIELKSFLTVLAVQNDEQLQNQFKQEIIVKNTSLKLENVQKSGKYSIIHANPHVLQLSHYLCDKQEVLQTNLGSNEEQLINFDEREQFIQIEASLTLNPPQESIFDLSAHSPEWQEEVQLTQVQKQPQNANQHFNSVNYAQSKDINRFSMQKSAIAVKTFNLNFLQSQRLVLQTNADNLAFCLKMLKIQVFQPKIAFKSRLFQSRFLALKEILKLQNRKNICFQKLQSAQKQLKTALRRKNQFQSQKTNFQQFQLTVESTGTKQLLELKKLVETCKESNKRSAKFIIQTDIQQKRQEIRQKKEDKIRLIGKLQKLIKMRLISLQVFQQIQETKTLLTFKILKIQQKLHK</sequence>
<gene>
    <name evidence="1" type="ORF">TPC1_31367</name>
</gene>
<name>A0A146JY68_9EUKA</name>
<organism evidence="1">
    <name type="scientific">Trepomonas sp. PC1</name>
    <dbReference type="NCBI Taxonomy" id="1076344"/>
    <lineage>
        <taxon>Eukaryota</taxon>
        <taxon>Metamonada</taxon>
        <taxon>Diplomonadida</taxon>
        <taxon>Hexamitidae</taxon>
        <taxon>Hexamitinae</taxon>
        <taxon>Trepomonas</taxon>
    </lineage>
</organism>
<reference evidence="1" key="1">
    <citation type="submission" date="2015-07" db="EMBL/GenBank/DDBJ databases">
        <title>Adaptation to a free-living lifestyle via gene acquisitions in the diplomonad Trepomonas sp. PC1.</title>
        <authorList>
            <person name="Xu F."/>
            <person name="Jerlstrom-Hultqvist J."/>
            <person name="Kolisko M."/>
            <person name="Simpson A.G.B."/>
            <person name="Roger A.J."/>
            <person name="Svard S.G."/>
            <person name="Andersson J.O."/>
        </authorList>
    </citation>
    <scope>NUCLEOTIDE SEQUENCE</scope>
    <source>
        <strain evidence="1">PC1</strain>
    </source>
</reference>
<evidence type="ECO:0000313" key="1">
    <source>
        <dbReference type="EMBL" id="JAP89138.1"/>
    </source>
</evidence>
<feature type="non-terminal residue" evidence="1">
    <location>
        <position position="1"/>
    </location>
</feature>
<proteinExistence type="predicted"/>
<dbReference type="AlphaFoldDB" id="A0A146JY68"/>
<protein>
    <submittedName>
        <fullName evidence="1">Uncharacterized protein</fullName>
    </submittedName>
</protein>